<dbReference type="EMBL" id="GDJX01023068">
    <property type="protein sequence ID" value="JAT44868.1"/>
    <property type="molecule type" value="Transcribed_RNA"/>
</dbReference>
<dbReference type="Pfam" id="PF04755">
    <property type="entry name" value="PAP_fibrillin"/>
    <property type="match status" value="1"/>
</dbReference>
<dbReference type="AlphaFoldDB" id="A0A1D1XR50"/>
<reference evidence="5" key="1">
    <citation type="submission" date="2015-07" db="EMBL/GenBank/DDBJ databases">
        <title>Transcriptome Assembly of Anthurium amnicola.</title>
        <authorList>
            <person name="Suzuki J."/>
        </authorList>
    </citation>
    <scope>NUCLEOTIDE SEQUENCE</scope>
</reference>
<keyword evidence="3" id="KW-0809">Transit peptide</keyword>
<protein>
    <submittedName>
        <fullName evidence="5">Putative plastid-lipid-associated protein 7, chloroplastic</fullName>
    </submittedName>
</protein>
<evidence type="ECO:0000256" key="2">
    <source>
        <dbReference type="ARBA" id="ARBA00022640"/>
    </source>
</evidence>
<proteinExistence type="predicted"/>
<dbReference type="InterPro" id="IPR039633">
    <property type="entry name" value="PAP"/>
</dbReference>
<name>A0A1D1XR50_9ARAE</name>
<dbReference type="GO" id="GO:0009536">
    <property type="term" value="C:plastid"/>
    <property type="evidence" value="ECO:0007669"/>
    <property type="project" value="UniProtKB-SubCell"/>
</dbReference>
<feature type="domain" description="Plastid lipid-associated protein/fibrillin conserved" evidence="4">
    <location>
        <begin position="137"/>
        <end position="319"/>
    </location>
</feature>
<feature type="non-terminal residue" evidence="5">
    <location>
        <position position="1"/>
    </location>
</feature>
<sequence length="327" mass="35298">IPSHICFALSSHLVHRLRHYLFPAPSRLFHFGRNLIGAVPRPGFMSAAALFLHLPPSSTPSLRSKHGGATASTPPGFLVCRSRRRHSSSSPRSALMPAKALAAAAVRAGAGAVGGEGAGGMAVAPGGGGTGHKTLGEAKAALFQSLQGINKGIFGVQSQRRGEIEGLVRLLELHNPTPHPTEHLDQVDGCWKLLYTTVTILGSKRTKLGLRDFVSLGDFFQKIDVAQGKAINEIKFGVTGLKMLSGQLTIVASFRIASRTRVDIKFESSDISPEQLMNLFQKNYDLLLAIFNPEGWLEITYVDESLRIGRDDKGNIFILERTSDQKA</sequence>
<evidence type="ECO:0000256" key="3">
    <source>
        <dbReference type="ARBA" id="ARBA00022946"/>
    </source>
</evidence>
<accession>A0A1D1XR50</accession>
<evidence type="ECO:0000313" key="5">
    <source>
        <dbReference type="EMBL" id="JAT44868.1"/>
    </source>
</evidence>
<gene>
    <name evidence="5" type="primary">PAP7_4</name>
    <name evidence="5" type="ORF">g.60093</name>
</gene>
<organism evidence="5">
    <name type="scientific">Anthurium amnicola</name>
    <dbReference type="NCBI Taxonomy" id="1678845"/>
    <lineage>
        <taxon>Eukaryota</taxon>
        <taxon>Viridiplantae</taxon>
        <taxon>Streptophyta</taxon>
        <taxon>Embryophyta</taxon>
        <taxon>Tracheophyta</taxon>
        <taxon>Spermatophyta</taxon>
        <taxon>Magnoliopsida</taxon>
        <taxon>Liliopsida</taxon>
        <taxon>Araceae</taxon>
        <taxon>Pothoideae</taxon>
        <taxon>Potheae</taxon>
        <taxon>Anthurium</taxon>
    </lineage>
</organism>
<evidence type="ECO:0000259" key="4">
    <source>
        <dbReference type="Pfam" id="PF04755"/>
    </source>
</evidence>
<dbReference type="PANTHER" id="PTHR31906">
    <property type="entry name" value="PLASTID-LIPID-ASSOCIATED PROTEIN 4, CHLOROPLASTIC-RELATED"/>
    <property type="match status" value="1"/>
</dbReference>
<dbReference type="InterPro" id="IPR006843">
    <property type="entry name" value="PAP/fibrillin_dom"/>
</dbReference>
<keyword evidence="2" id="KW-0934">Plastid</keyword>
<evidence type="ECO:0000256" key="1">
    <source>
        <dbReference type="ARBA" id="ARBA00004474"/>
    </source>
</evidence>
<comment type="subcellular location">
    <subcellularLocation>
        <location evidence="1">Plastid</location>
    </subcellularLocation>
</comment>